<dbReference type="SUPFAM" id="SSF52317">
    <property type="entry name" value="Class I glutamine amidotransferase-like"/>
    <property type="match status" value="1"/>
</dbReference>
<dbReference type="NCBIfam" id="NF005458">
    <property type="entry name" value="PRK07053.1"/>
    <property type="match status" value="1"/>
</dbReference>
<dbReference type="OrthoDB" id="9813383at2"/>
<feature type="domain" description="Glutamine amidotransferase" evidence="1">
    <location>
        <begin position="24"/>
        <end position="183"/>
    </location>
</feature>
<dbReference type="CDD" id="cd01741">
    <property type="entry name" value="GATase1_1"/>
    <property type="match status" value="1"/>
</dbReference>
<dbReference type="PATRIC" id="fig|1349767.4.peg.4276"/>
<evidence type="ECO:0000313" key="2">
    <source>
        <dbReference type="EMBL" id="CDG83172.1"/>
    </source>
</evidence>
<dbReference type="PROSITE" id="PS51273">
    <property type="entry name" value="GATASE_TYPE_1"/>
    <property type="match status" value="1"/>
</dbReference>
<organism evidence="2 3">
    <name type="scientific">Janthinobacterium agaricidamnosum NBRC 102515 = DSM 9628</name>
    <dbReference type="NCBI Taxonomy" id="1349767"/>
    <lineage>
        <taxon>Bacteria</taxon>
        <taxon>Pseudomonadati</taxon>
        <taxon>Pseudomonadota</taxon>
        <taxon>Betaproteobacteria</taxon>
        <taxon>Burkholderiales</taxon>
        <taxon>Oxalobacteraceae</taxon>
        <taxon>Janthinobacterium</taxon>
    </lineage>
</organism>
<keyword evidence="2" id="KW-0808">Transferase</keyword>
<dbReference type="GO" id="GO:0016740">
    <property type="term" value="F:transferase activity"/>
    <property type="evidence" value="ECO:0007669"/>
    <property type="project" value="UniProtKB-KW"/>
</dbReference>
<dbReference type="Pfam" id="PF00117">
    <property type="entry name" value="GATase"/>
    <property type="match status" value="1"/>
</dbReference>
<dbReference type="GO" id="GO:0005829">
    <property type="term" value="C:cytosol"/>
    <property type="evidence" value="ECO:0007669"/>
    <property type="project" value="TreeGrafter"/>
</dbReference>
<dbReference type="InterPro" id="IPR044992">
    <property type="entry name" value="ChyE-like"/>
</dbReference>
<dbReference type="eggNOG" id="COG0518">
    <property type="taxonomic scope" value="Bacteria"/>
</dbReference>
<dbReference type="Proteomes" id="UP000027604">
    <property type="component" value="Chromosome I"/>
</dbReference>
<dbReference type="KEGG" id="jag:GJA_2541"/>
<gene>
    <name evidence="2" type="ORF">GJA_2541</name>
</gene>
<keyword evidence="2" id="KW-0315">Glutamine amidotransferase</keyword>
<dbReference type="RefSeq" id="WP_038492410.1">
    <property type="nucleotide sequence ID" value="NZ_BCTH01000083.1"/>
</dbReference>
<accession>W0V7C6</accession>
<sequence length="231" mass="24715">MKHVLAIRHVHFEDLGTLEPLLQELGYHITYADAVQDELSAVDAVAPDLLVLLGGPIGAFDEEQHPFLLAELDLLRRRVASGKPLLGICLGAQLMARVLGAKVYPMGVQEIGFSSLALTDAGRQSPLAALATVPVLHWHGDQFDIPPGALRLAGTSIGPNQAFSMGPKLLGLQFHLEADARRLDSWLVGHAGELAQAGIDPRTLREQARQHGAQLAGAARAVMTSWLASID</sequence>
<dbReference type="STRING" id="1349767.GJA_2541"/>
<reference evidence="2 3" key="1">
    <citation type="journal article" date="2015" name="Genome Announc.">
        <title>Genome Sequence of Mushroom Soft-Rot Pathogen Janthinobacterium agaricidamnosum.</title>
        <authorList>
            <person name="Graupner K."/>
            <person name="Lackner G."/>
            <person name="Hertweck C."/>
        </authorList>
    </citation>
    <scope>NUCLEOTIDE SEQUENCE [LARGE SCALE GENOMIC DNA]</scope>
    <source>
        <strain evidence="3">NBRC 102515 / DSM 9628</strain>
    </source>
</reference>
<dbReference type="InterPro" id="IPR017926">
    <property type="entry name" value="GATASE"/>
</dbReference>
<keyword evidence="3" id="KW-1185">Reference proteome</keyword>
<proteinExistence type="predicted"/>
<dbReference type="PANTHER" id="PTHR42695:SF5">
    <property type="entry name" value="GLUTAMINE AMIDOTRANSFERASE YLR126C-RELATED"/>
    <property type="match status" value="1"/>
</dbReference>
<evidence type="ECO:0000259" key="1">
    <source>
        <dbReference type="Pfam" id="PF00117"/>
    </source>
</evidence>
<name>W0V7C6_9BURK</name>
<dbReference type="PANTHER" id="PTHR42695">
    <property type="entry name" value="GLUTAMINE AMIDOTRANSFERASE YLR126C-RELATED"/>
    <property type="match status" value="1"/>
</dbReference>
<dbReference type="Gene3D" id="3.40.50.880">
    <property type="match status" value="1"/>
</dbReference>
<dbReference type="InterPro" id="IPR029062">
    <property type="entry name" value="Class_I_gatase-like"/>
</dbReference>
<dbReference type="EMBL" id="HG322949">
    <property type="protein sequence ID" value="CDG83172.1"/>
    <property type="molecule type" value="Genomic_DNA"/>
</dbReference>
<protein>
    <submittedName>
        <fullName evidence="2">Glutamine amidotransferase class-I family protein</fullName>
    </submittedName>
</protein>
<dbReference type="AlphaFoldDB" id="W0V7C6"/>
<dbReference type="HOGENOM" id="CLU_054974_3_1_4"/>
<evidence type="ECO:0000313" key="3">
    <source>
        <dbReference type="Proteomes" id="UP000027604"/>
    </source>
</evidence>